<evidence type="ECO:0000313" key="3">
    <source>
        <dbReference type="Proteomes" id="UP000006833"/>
    </source>
</evidence>
<dbReference type="STRING" id="398580.Dshi_0734"/>
<dbReference type="PANTHER" id="PTHR34703:SF1">
    <property type="entry name" value="ANTIPORTER SUBUNIT MNHG2-RELATED"/>
    <property type="match status" value="1"/>
</dbReference>
<evidence type="ECO:0000313" key="2">
    <source>
        <dbReference type="EMBL" id="ABV92479.1"/>
    </source>
</evidence>
<evidence type="ECO:0000256" key="1">
    <source>
        <dbReference type="SAM" id="Phobius"/>
    </source>
</evidence>
<sequence>MTVLEWIVAALLVGGGFFSLIAALGVVRMQDVYIRMHASTKAGTLGVGMIAGAVALLTSGESVAKEIVIILFLLFTAPIGAHVIARAAFQSRVPLWGEKPEDINRDNFKCENGQD</sequence>
<dbReference type="OrthoDB" id="4427992at2"/>
<dbReference type="KEGG" id="dsh:Dshi_0734"/>
<dbReference type="GO" id="GO:0015385">
    <property type="term" value="F:sodium:proton antiporter activity"/>
    <property type="evidence" value="ECO:0007669"/>
    <property type="project" value="TreeGrafter"/>
</dbReference>
<feature type="transmembrane region" description="Helical" evidence="1">
    <location>
        <begin position="69"/>
        <end position="89"/>
    </location>
</feature>
<keyword evidence="1" id="KW-0472">Membrane</keyword>
<dbReference type="RefSeq" id="WP_012177411.1">
    <property type="nucleotide sequence ID" value="NC_009952.1"/>
</dbReference>
<keyword evidence="1" id="KW-1133">Transmembrane helix</keyword>
<dbReference type="NCBIfam" id="TIGR01300">
    <property type="entry name" value="CPA3_mnhG_phaG"/>
    <property type="match status" value="1"/>
</dbReference>
<feature type="transmembrane region" description="Helical" evidence="1">
    <location>
        <begin position="39"/>
        <end position="57"/>
    </location>
</feature>
<dbReference type="AlphaFoldDB" id="A8LQT6"/>
<gene>
    <name evidence="2" type="primary">mnhG</name>
    <name evidence="2" type="ordered locus">Dshi_0734</name>
</gene>
<keyword evidence="3" id="KW-1185">Reference proteome</keyword>
<reference evidence="3" key="1">
    <citation type="journal article" date="2010" name="ISME J.">
        <title>The complete genome sequence of the algal symbiont Dinoroseobacter shibae: a hitchhiker's guide to life in the sea.</title>
        <authorList>
            <person name="Wagner-Dobler I."/>
            <person name="Ballhausen B."/>
            <person name="Berger M."/>
            <person name="Brinkhoff T."/>
            <person name="Buchholz I."/>
            <person name="Bunk B."/>
            <person name="Cypionka H."/>
            <person name="Daniel R."/>
            <person name="Drepper T."/>
            <person name="Gerdts G."/>
            <person name="Hahnke S."/>
            <person name="Han C."/>
            <person name="Jahn D."/>
            <person name="Kalhoefer D."/>
            <person name="Kiss H."/>
            <person name="Klenk H.P."/>
            <person name="Kyrpides N."/>
            <person name="Liebl W."/>
            <person name="Liesegang H."/>
            <person name="Meincke L."/>
            <person name="Pati A."/>
            <person name="Petersen J."/>
            <person name="Piekarski T."/>
            <person name="Pommerenke C."/>
            <person name="Pradella S."/>
            <person name="Pukall R."/>
            <person name="Rabus R."/>
            <person name="Stackebrandt E."/>
            <person name="Thole S."/>
            <person name="Thompson L."/>
            <person name="Tielen P."/>
            <person name="Tomasch J."/>
            <person name="von Jan M."/>
            <person name="Wanphrut N."/>
            <person name="Wichels A."/>
            <person name="Zech H."/>
            <person name="Simon M."/>
        </authorList>
    </citation>
    <scope>NUCLEOTIDE SEQUENCE [LARGE SCALE GENOMIC DNA]</scope>
    <source>
        <strain evidence="3">DSM 16493 / NCIMB 14021 / DFL 12</strain>
    </source>
</reference>
<feature type="transmembrane region" description="Helical" evidence="1">
    <location>
        <begin position="6"/>
        <end position="27"/>
    </location>
</feature>
<keyword evidence="1" id="KW-0812">Transmembrane</keyword>
<dbReference type="Pfam" id="PF03334">
    <property type="entry name" value="PhaG_MnhG_YufB"/>
    <property type="match status" value="1"/>
</dbReference>
<dbReference type="NCBIfam" id="NF009314">
    <property type="entry name" value="PRK12674.1-2"/>
    <property type="match status" value="1"/>
</dbReference>
<organism evidence="2 3">
    <name type="scientific">Dinoroseobacter shibae (strain DSM 16493 / NCIMB 14021 / DFL 12)</name>
    <dbReference type="NCBI Taxonomy" id="398580"/>
    <lineage>
        <taxon>Bacteria</taxon>
        <taxon>Pseudomonadati</taxon>
        <taxon>Pseudomonadota</taxon>
        <taxon>Alphaproteobacteria</taxon>
        <taxon>Rhodobacterales</taxon>
        <taxon>Roseobacteraceae</taxon>
        <taxon>Dinoroseobacter</taxon>
    </lineage>
</organism>
<dbReference type="EMBL" id="CP000830">
    <property type="protein sequence ID" value="ABV92479.1"/>
    <property type="molecule type" value="Genomic_DNA"/>
</dbReference>
<name>A8LQT6_DINSH</name>
<dbReference type="PANTHER" id="PTHR34703">
    <property type="entry name" value="ANTIPORTER SUBUNIT MNHG2-RELATED"/>
    <property type="match status" value="1"/>
</dbReference>
<protein>
    <submittedName>
        <fullName evidence="2">Monovalent cation/proton antiporter</fullName>
    </submittedName>
</protein>
<dbReference type="Proteomes" id="UP000006833">
    <property type="component" value="Chromosome"/>
</dbReference>
<dbReference type="eggNOG" id="COG1320">
    <property type="taxonomic scope" value="Bacteria"/>
</dbReference>
<dbReference type="HOGENOM" id="CLU_121334_0_3_5"/>
<dbReference type="InterPro" id="IPR005133">
    <property type="entry name" value="PhaG_MnhG_YufB"/>
</dbReference>
<proteinExistence type="predicted"/>
<accession>A8LQT6</accession>